<organism evidence="1">
    <name type="scientific">Morganella morganii</name>
    <name type="common">Proteus morganii</name>
    <dbReference type="NCBI Taxonomy" id="582"/>
    <lineage>
        <taxon>Bacteria</taxon>
        <taxon>Pseudomonadati</taxon>
        <taxon>Pseudomonadota</taxon>
        <taxon>Gammaproteobacteria</taxon>
        <taxon>Enterobacterales</taxon>
        <taxon>Morganellaceae</taxon>
        <taxon>Morganella</taxon>
    </lineage>
</organism>
<proteinExistence type="predicted"/>
<reference evidence="1" key="1">
    <citation type="submission" date="2024-02" db="EMBL/GenBank/DDBJ databases">
        <authorList>
            <consortium name="Clinical and Environmental Microbiology Branch: Whole genome sequencing antimicrobial resistance pathogens in the healthcare setting"/>
        </authorList>
    </citation>
    <scope>NUCLEOTIDE SEQUENCE</scope>
    <source>
        <strain evidence="1">2023KU-00017</strain>
    </source>
</reference>
<dbReference type="InterPro" id="IPR025320">
    <property type="entry name" value="DUF4225"/>
</dbReference>
<sequence length="308" mass="35467">MPTARVLSTQPAYNREFDDYCNKLKTLSERAASYLLYDPEVKIIYRENIRKAIAYLREEFYRKRSSAEDHYTYRQGRDNAFNGLVYLYQSEEADYQRGRRNDWSVYESTKQFEEQGWVFYVKEGFQIIGGVVQTVGGGITFRTGSLLKSKTLKGIGALAFATGVSNIYEHSSVIQYEITKGESGRYNNNYMQNAMADISEYAGYGRRSGELTYKTIDFSVSLFLSFGALVKLKNPGRLLHLPVSTRNGVVYPTLMERWFGDKGGFFLWHALRSDFTFKVNQMSKPFFLYNTGMSVNKLRLLLSEDSDD</sequence>
<dbReference type="Pfam" id="PF13988">
    <property type="entry name" value="DUF4225"/>
    <property type="match status" value="1"/>
</dbReference>
<dbReference type="AlphaFoldDB" id="A0AAI9MRG4"/>
<evidence type="ECO:0000313" key="1">
    <source>
        <dbReference type="EMBL" id="EMO9455664.1"/>
    </source>
</evidence>
<accession>A0AAI9MRG4</accession>
<name>A0AAI9MRG4_MORMO</name>
<dbReference type="RefSeq" id="WP_368899344.1">
    <property type="nucleotide sequence ID" value="NZ_CAXOOS010000007.1"/>
</dbReference>
<gene>
    <name evidence="1" type="ORF">PN925_001003</name>
</gene>
<comment type="caution">
    <text evidence="1">The sequence shown here is derived from an EMBL/GenBank/DDBJ whole genome shotgun (WGS) entry which is preliminary data.</text>
</comment>
<dbReference type="EMBL" id="ABKJEP030000007">
    <property type="protein sequence ID" value="EMO9455664.1"/>
    <property type="molecule type" value="Genomic_DNA"/>
</dbReference>
<protein>
    <submittedName>
        <fullName evidence="1">DUF4225 domain-containing protein</fullName>
    </submittedName>
</protein>